<dbReference type="InterPro" id="IPR000157">
    <property type="entry name" value="TIR_dom"/>
</dbReference>
<dbReference type="OrthoDB" id="4772211at2"/>
<evidence type="ECO:0000259" key="2">
    <source>
        <dbReference type="PROSITE" id="PS50104"/>
    </source>
</evidence>
<dbReference type="Proteomes" id="UP000217289">
    <property type="component" value="Chromosome"/>
</dbReference>
<dbReference type="RefSeq" id="WP_157823772.1">
    <property type="nucleotide sequence ID" value="NZ_CP022163.1"/>
</dbReference>
<proteinExistence type="predicted"/>
<dbReference type="Pfam" id="PF13676">
    <property type="entry name" value="TIR_2"/>
    <property type="match status" value="1"/>
</dbReference>
<feature type="compositionally biased region" description="Polar residues" evidence="1">
    <location>
        <begin position="178"/>
        <end position="199"/>
    </location>
</feature>
<protein>
    <submittedName>
        <fullName evidence="3">TIR domain-containing protein</fullName>
    </submittedName>
</protein>
<organism evidence="3 4">
    <name type="scientific">Melittangium boletus DSM 14713</name>
    <dbReference type="NCBI Taxonomy" id="1294270"/>
    <lineage>
        <taxon>Bacteria</taxon>
        <taxon>Pseudomonadati</taxon>
        <taxon>Myxococcota</taxon>
        <taxon>Myxococcia</taxon>
        <taxon>Myxococcales</taxon>
        <taxon>Cystobacterineae</taxon>
        <taxon>Archangiaceae</taxon>
        <taxon>Melittangium</taxon>
    </lineage>
</organism>
<dbReference type="SMART" id="SM00255">
    <property type="entry name" value="TIR"/>
    <property type="match status" value="1"/>
</dbReference>
<reference evidence="3 4" key="1">
    <citation type="submission" date="2017-06" db="EMBL/GenBank/DDBJ databases">
        <authorList>
            <person name="Kim H.J."/>
            <person name="Triplett B.A."/>
        </authorList>
    </citation>
    <scope>NUCLEOTIDE SEQUENCE [LARGE SCALE GENOMIC DNA]</scope>
    <source>
        <strain evidence="3 4">DSM 14713</strain>
    </source>
</reference>
<dbReference type="AlphaFoldDB" id="A0A250INC7"/>
<accession>A0A250INC7</accession>
<evidence type="ECO:0000256" key="1">
    <source>
        <dbReference type="SAM" id="MobiDB-lite"/>
    </source>
</evidence>
<dbReference type="InterPro" id="IPR035897">
    <property type="entry name" value="Toll_tir_struct_dom_sf"/>
</dbReference>
<evidence type="ECO:0000313" key="3">
    <source>
        <dbReference type="EMBL" id="ATB32667.1"/>
    </source>
</evidence>
<dbReference type="KEGG" id="mbd:MEBOL_006156"/>
<dbReference type="EMBL" id="CP022163">
    <property type="protein sequence ID" value="ATB32667.1"/>
    <property type="molecule type" value="Genomic_DNA"/>
</dbReference>
<dbReference type="GO" id="GO:0007165">
    <property type="term" value="P:signal transduction"/>
    <property type="evidence" value="ECO:0007669"/>
    <property type="project" value="InterPro"/>
</dbReference>
<feature type="region of interest" description="Disordered" evidence="1">
    <location>
        <begin position="178"/>
        <end position="203"/>
    </location>
</feature>
<dbReference type="Gene3D" id="3.40.50.10140">
    <property type="entry name" value="Toll/interleukin-1 receptor homology (TIR) domain"/>
    <property type="match status" value="1"/>
</dbReference>
<evidence type="ECO:0000313" key="4">
    <source>
        <dbReference type="Proteomes" id="UP000217289"/>
    </source>
</evidence>
<keyword evidence="4" id="KW-1185">Reference proteome</keyword>
<name>A0A250INC7_9BACT</name>
<feature type="domain" description="TIR" evidence="2">
    <location>
        <begin position="10"/>
        <end position="159"/>
    </location>
</feature>
<dbReference type="SUPFAM" id="SSF52200">
    <property type="entry name" value="Toll/Interleukin receptor TIR domain"/>
    <property type="match status" value="1"/>
</dbReference>
<dbReference type="PROSITE" id="PS50104">
    <property type="entry name" value="TIR"/>
    <property type="match status" value="1"/>
</dbReference>
<sequence>MARATTKRIPNRSVFISHAASDAEFVNYFVDTLLTAGIGIGQEHIFNTSSPTSPIRAGSNFNPEIRSAIRMAKVVIAVVTPTYFDRPFAMAELGAAWASERLVPILVPPLDFNTLEGVLDGIQCIRVGDEKKLHELYDRFDADDLNKERWFNRNGSGTFNAKLREFLSGLPARLTKVSPSATAATSEGKSKAVSPTTADSQKKSAVPVKEEWATFERFLDELRTALEQLPWIVSWGFMYEACGDWGIARDQDTKDAAKDAEYRGLLRISKEFSLDPAENRWLYRPTKSSQRARNVYEIMDKLKSFLEKASRDFHLEYEQKHDHPAILSIYPFWDGHDLVGVDGEKTPQQSSESSSSE</sequence>
<gene>
    <name evidence="3" type="ORF">MEBOL_006156</name>
</gene>